<reference evidence="2 3" key="1">
    <citation type="submission" date="2016-03" db="EMBL/GenBank/DDBJ databases">
        <title>Shallow-sea hydrothermal system.</title>
        <authorList>
            <person name="Tang K."/>
        </authorList>
    </citation>
    <scope>NUCLEOTIDE SEQUENCE [LARGE SCALE GENOMIC DNA]</scope>
    <source>
        <strain evidence="2 3">JLT9</strain>
    </source>
</reference>
<evidence type="ECO:0000313" key="2">
    <source>
        <dbReference type="EMBL" id="ANS80645.1"/>
    </source>
</evidence>
<dbReference type="Pfam" id="PF02620">
    <property type="entry name" value="YceD"/>
    <property type="match status" value="1"/>
</dbReference>
<accession>A0A1B1NGU2</accession>
<gene>
    <name evidence="2" type="ORF">SGUI_3249</name>
</gene>
<protein>
    <recommendedName>
        <fullName evidence="4">Metal-binding protein</fullName>
    </recommendedName>
</protein>
<dbReference type="InterPro" id="IPR003772">
    <property type="entry name" value="YceD"/>
</dbReference>
<dbReference type="AlphaFoldDB" id="A0A1B1NGU2"/>
<dbReference type="STRING" id="1758689.SGUI_3249"/>
<sequence length="199" mass="22047">MAAQQTERDWVFDTRELVRRPGTMRELSREVTTTEPLGTDVVAVPAGRPVRLELRMESVVEGILVTGTAQATARGECVRCLDEIVDELEVPFQELYAYPDRAAHHQEVGSRSVGDQDTDDEDEQRTLDGDLMDLEEVVRDAVVTELPFQPVCRDDCPGLCSECGARLADDPGHAHDVIDPRWSALAAMATPADDDEKRT</sequence>
<organism evidence="2 3">
    <name type="scientific">Serinicoccus hydrothermalis</name>
    <dbReference type="NCBI Taxonomy" id="1758689"/>
    <lineage>
        <taxon>Bacteria</taxon>
        <taxon>Bacillati</taxon>
        <taxon>Actinomycetota</taxon>
        <taxon>Actinomycetes</taxon>
        <taxon>Micrococcales</taxon>
        <taxon>Ornithinimicrobiaceae</taxon>
        <taxon>Serinicoccus</taxon>
    </lineage>
</organism>
<dbReference type="PANTHER" id="PTHR34374">
    <property type="entry name" value="LARGE RIBOSOMAL RNA SUBUNIT ACCUMULATION PROTEIN YCED HOMOLOG 1, CHLOROPLASTIC"/>
    <property type="match status" value="1"/>
</dbReference>
<dbReference type="PATRIC" id="fig|1758689.4.peg.3395"/>
<dbReference type="RefSeq" id="WP_066642204.1">
    <property type="nucleotide sequence ID" value="NZ_CP014989.1"/>
</dbReference>
<proteinExistence type="predicted"/>
<dbReference type="OrthoDB" id="9790372at2"/>
<evidence type="ECO:0000256" key="1">
    <source>
        <dbReference type="SAM" id="MobiDB-lite"/>
    </source>
</evidence>
<dbReference type="EMBL" id="CP014989">
    <property type="protein sequence ID" value="ANS80645.1"/>
    <property type="molecule type" value="Genomic_DNA"/>
</dbReference>
<feature type="region of interest" description="Disordered" evidence="1">
    <location>
        <begin position="106"/>
        <end position="126"/>
    </location>
</feature>
<dbReference type="KEGG" id="serj:SGUI_3249"/>
<dbReference type="Proteomes" id="UP000092482">
    <property type="component" value="Chromosome"/>
</dbReference>
<name>A0A1B1NGU2_9MICO</name>
<evidence type="ECO:0008006" key="4">
    <source>
        <dbReference type="Google" id="ProtNLM"/>
    </source>
</evidence>
<dbReference type="PANTHER" id="PTHR34374:SF1">
    <property type="entry name" value="LARGE RIBOSOMAL RNA SUBUNIT ACCUMULATION PROTEIN YCED HOMOLOG 1, CHLOROPLASTIC"/>
    <property type="match status" value="1"/>
</dbReference>
<keyword evidence="3" id="KW-1185">Reference proteome</keyword>
<evidence type="ECO:0000313" key="3">
    <source>
        <dbReference type="Proteomes" id="UP000092482"/>
    </source>
</evidence>